<feature type="transmembrane region" description="Helical" evidence="7">
    <location>
        <begin position="119"/>
        <end position="143"/>
    </location>
</feature>
<dbReference type="Pfam" id="PF02417">
    <property type="entry name" value="Chromate_transp"/>
    <property type="match status" value="2"/>
</dbReference>
<feature type="transmembrane region" description="Helical" evidence="7">
    <location>
        <begin position="214"/>
        <end position="235"/>
    </location>
</feature>
<evidence type="ECO:0000256" key="3">
    <source>
        <dbReference type="ARBA" id="ARBA00022475"/>
    </source>
</evidence>
<evidence type="ECO:0000313" key="9">
    <source>
        <dbReference type="Proteomes" id="UP000033187"/>
    </source>
</evidence>
<evidence type="ECO:0000313" key="8">
    <source>
        <dbReference type="EMBL" id="CPR17469.1"/>
    </source>
</evidence>
<dbReference type="GO" id="GO:0005886">
    <property type="term" value="C:plasma membrane"/>
    <property type="evidence" value="ECO:0007669"/>
    <property type="project" value="UniProtKB-SubCell"/>
</dbReference>
<keyword evidence="6 7" id="KW-0472">Membrane</keyword>
<evidence type="ECO:0000256" key="7">
    <source>
        <dbReference type="SAM" id="Phobius"/>
    </source>
</evidence>
<dbReference type="PIRSF" id="PIRSF004810">
    <property type="entry name" value="ChrA"/>
    <property type="match status" value="1"/>
</dbReference>
<dbReference type="GO" id="GO:0015109">
    <property type="term" value="F:chromate transmembrane transporter activity"/>
    <property type="evidence" value="ECO:0007669"/>
    <property type="project" value="InterPro"/>
</dbReference>
<comment type="subcellular location">
    <subcellularLocation>
        <location evidence="1">Cell membrane</location>
        <topology evidence="1">Multi-pass membrane protein</topology>
    </subcellularLocation>
</comment>
<proteinExistence type="inferred from homology"/>
<feature type="transmembrane region" description="Helical" evidence="7">
    <location>
        <begin position="349"/>
        <end position="367"/>
    </location>
</feature>
<accession>A0A0D6JDN0</accession>
<evidence type="ECO:0000256" key="6">
    <source>
        <dbReference type="ARBA" id="ARBA00023136"/>
    </source>
</evidence>
<organism evidence="8 9">
    <name type="scientific">Candidatus Filomicrobium marinum</name>
    <dbReference type="NCBI Taxonomy" id="1608628"/>
    <lineage>
        <taxon>Bacteria</taxon>
        <taxon>Pseudomonadati</taxon>
        <taxon>Pseudomonadota</taxon>
        <taxon>Alphaproteobacteria</taxon>
        <taxon>Hyphomicrobiales</taxon>
        <taxon>Hyphomicrobiaceae</taxon>
        <taxon>Filomicrobium</taxon>
    </lineage>
</organism>
<comment type="similarity">
    <text evidence="2">Belongs to the chromate ion transporter (CHR) (TC 2.A.51) family.</text>
</comment>
<keyword evidence="5 7" id="KW-1133">Transmembrane helix</keyword>
<evidence type="ECO:0000256" key="1">
    <source>
        <dbReference type="ARBA" id="ARBA00004651"/>
    </source>
</evidence>
<dbReference type="PANTHER" id="PTHR33567:SF3">
    <property type="entry name" value="CHROMATE ION TRANSPORTER (EUROFUNG)"/>
    <property type="match status" value="1"/>
</dbReference>
<dbReference type="EMBL" id="LN829119">
    <property type="protein sequence ID" value="CPR17469.1"/>
    <property type="molecule type" value="Genomic_DNA"/>
</dbReference>
<dbReference type="RefSeq" id="WP_046477344.1">
    <property type="nucleotide sequence ID" value="NZ_LN829118.1"/>
</dbReference>
<gene>
    <name evidence="8" type="primary">chrA</name>
    <name evidence="8" type="ORF">YBN1229_v1_1270</name>
</gene>
<dbReference type="InterPro" id="IPR014047">
    <property type="entry name" value="Chr_Tranpt_l_chain"/>
</dbReference>
<dbReference type="KEGG" id="fil:BN1229_v1_1272"/>
<dbReference type="KEGG" id="fiy:BN1229_v1_1270"/>
<keyword evidence="9" id="KW-1185">Reference proteome</keyword>
<name>A0A0D6JDN0_9HYPH</name>
<dbReference type="NCBIfam" id="TIGR00937">
    <property type="entry name" value="2A51"/>
    <property type="match status" value="1"/>
</dbReference>
<feature type="transmembrane region" description="Helical" evidence="7">
    <location>
        <begin position="313"/>
        <end position="337"/>
    </location>
</feature>
<evidence type="ECO:0000256" key="2">
    <source>
        <dbReference type="ARBA" id="ARBA00005262"/>
    </source>
</evidence>
<feature type="transmembrane region" description="Helical" evidence="7">
    <location>
        <begin position="17"/>
        <end position="42"/>
    </location>
</feature>
<protein>
    <submittedName>
        <fullName evidence="8">Chromate transport protein</fullName>
    </submittedName>
</protein>
<evidence type="ECO:0000256" key="5">
    <source>
        <dbReference type="ARBA" id="ARBA00022989"/>
    </source>
</evidence>
<keyword evidence="3" id="KW-1003">Cell membrane</keyword>
<feature type="transmembrane region" description="Helical" evidence="7">
    <location>
        <begin position="155"/>
        <end position="186"/>
    </location>
</feature>
<reference evidence="9" key="1">
    <citation type="submission" date="2015-02" db="EMBL/GenBank/DDBJ databases">
        <authorList>
            <person name="Chooi Y.-H."/>
        </authorList>
    </citation>
    <scope>NUCLEOTIDE SEQUENCE [LARGE SCALE GENOMIC DNA]</scope>
    <source>
        <strain evidence="9">strain Y</strain>
    </source>
</reference>
<dbReference type="OrthoDB" id="8969999at2"/>
<evidence type="ECO:0000256" key="4">
    <source>
        <dbReference type="ARBA" id="ARBA00022692"/>
    </source>
</evidence>
<dbReference type="Proteomes" id="UP000033187">
    <property type="component" value="Chromosome 1"/>
</dbReference>
<dbReference type="AlphaFoldDB" id="A0A0D6JDN0"/>
<feature type="transmembrane region" description="Helical" evidence="7">
    <location>
        <begin position="91"/>
        <end position="113"/>
    </location>
</feature>
<dbReference type="PANTHER" id="PTHR33567">
    <property type="entry name" value="CHROMATE ION TRANSPORTER (EUROFUNG)"/>
    <property type="match status" value="1"/>
</dbReference>
<dbReference type="InterPro" id="IPR003370">
    <property type="entry name" value="Chromate_transpt"/>
</dbReference>
<sequence>MTLATEGAEDSKRRSSVWVIFLIFTRLGLTSFGGPIAHLGYFREEFIARRRWMSEAEYADMVALAQFLPGPASSQVGFAIGVLRGGFLGGLAAWAGFTLPSVFLLIAFAYGAAGFDSPLAASVLHGLKIVAVAVVAQAVWGMARSLCPDRERATIAVLAVLIIAFVGGSLGQISAIVLGGLIGLLIANRLPDATSATSAASSHTHLAMPLSRGAGAALLLTAIALLGALPLLHHLNIGGQEIALFDAFYRAGALVFGGGHVVLPLLQDSVVDAGWVTPDAFMAGYGATQAVPGPLFTFAAYLGFVSGPEPHGWSGAAIALAAVFLPGLLLMMGALPYWDTLRRFKSARAAMAGINAAVVGVLGAALYDPVWTSAILNLKDFTLAVIAFVLLMAWKAPAWMVVVGTALGAVVFAQIP</sequence>
<keyword evidence="4 7" id="KW-0812">Transmembrane</keyword>